<dbReference type="PANTHER" id="PTHR14969:SF58">
    <property type="entry name" value="UNDECAPRENYL-DIPHOSPHATASE BCRC"/>
    <property type="match status" value="1"/>
</dbReference>
<keyword evidence="1" id="KW-0472">Membrane</keyword>
<feature type="transmembrane region" description="Helical" evidence="1">
    <location>
        <begin position="124"/>
        <end position="142"/>
    </location>
</feature>
<sequence>MNFDFQLFQAINQFAGNYPIFDQSIVLFSKYGPLFFGLVLLGIWFAKKGKIEDNRRTVLLAVTAAIIALAINQLIGAIYFRPRPFVDHPVTLLIEKSMDPSFPSDHATGAFALALTVFWRNRKFGSGMLVMALFLAVSRVYVGTHYPLDVIGGALTGLIGAWFAASQKDRLEPIFKWIVDQWKKIEMKTLNKSM</sequence>
<dbReference type="PANTHER" id="PTHR14969">
    <property type="entry name" value="SPHINGOSINE-1-PHOSPHATE PHOSPHOHYDROLASE"/>
    <property type="match status" value="1"/>
</dbReference>
<feature type="transmembrane region" description="Helical" evidence="1">
    <location>
        <begin position="148"/>
        <end position="165"/>
    </location>
</feature>
<protein>
    <submittedName>
        <fullName evidence="3">Undecaprenyl-diphosphatase</fullName>
        <ecNumber evidence="3">3.6.1.27</ecNumber>
    </submittedName>
</protein>
<reference evidence="3 4" key="1">
    <citation type="submission" date="2020-08" db="EMBL/GenBank/DDBJ databases">
        <title>Genomic Encyclopedia of Type Strains, Phase IV (KMG-IV): sequencing the most valuable type-strain genomes for metagenomic binning, comparative biology and taxonomic classification.</title>
        <authorList>
            <person name="Goeker M."/>
        </authorList>
    </citation>
    <scope>NUCLEOTIDE SEQUENCE [LARGE SCALE GENOMIC DNA]</scope>
    <source>
        <strain evidence="3 4">DSM 16325</strain>
    </source>
</reference>
<dbReference type="Proteomes" id="UP000520011">
    <property type="component" value="Unassembled WGS sequence"/>
</dbReference>
<evidence type="ECO:0000313" key="3">
    <source>
        <dbReference type="EMBL" id="MBB5326224.1"/>
    </source>
</evidence>
<gene>
    <name evidence="3" type="ORF">HNQ34_003343</name>
</gene>
<dbReference type="CDD" id="cd03385">
    <property type="entry name" value="PAP2_BcrC_like"/>
    <property type="match status" value="1"/>
</dbReference>
<accession>A0A7W8IT59</accession>
<evidence type="ECO:0000256" key="1">
    <source>
        <dbReference type="SAM" id="Phobius"/>
    </source>
</evidence>
<dbReference type="GO" id="GO:0050380">
    <property type="term" value="F:undecaprenyl-diphosphatase activity"/>
    <property type="evidence" value="ECO:0007669"/>
    <property type="project" value="UniProtKB-EC"/>
</dbReference>
<keyword evidence="4" id="KW-1185">Reference proteome</keyword>
<dbReference type="GO" id="GO:0005886">
    <property type="term" value="C:plasma membrane"/>
    <property type="evidence" value="ECO:0007669"/>
    <property type="project" value="InterPro"/>
</dbReference>
<feature type="transmembrane region" description="Helical" evidence="1">
    <location>
        <begin position="100"/>
        <end position="119"/>
    </location>
</feature>
<dbReference type="InterPro" id="IPR036938">
    <property type="entry name" value="PAP2/HPO_sf"/>
</dbReference>
<dbReference type="Pfam" id="PF01569">
    <property type="entry name" value="PAP2"/>
    <property type="match status" value="1"/>
</dbReference>
<dbReference type="InterPro" id="IPR000326">
    <property type="entry name" value="PAP2/HPO"/>
</dbReference>
<dbReference type="EC" id="3.6.1.27" evidence="3"/>
<name>A0A7W8IT59_9BACL</name>
<dbReference type="SUPFAM" id="SSF48317">
    <property type="entry name" value="Acid phosphatase/Vanadium-dependent haloperoxidase"/>
    <property type="match status" value="1"/>
</dbReference>
<dbReference type="AlphaFoldDB" id="A0A7W8IT59"/>
<dbReference type="EMBL" id="JACHEP010000032">
    <property type="protein sequence ID" value="MBB5326224.1"/>
    <property type="molecule type" value="Genomic_DNA"/>
</dbReference>
<keyword evidence="3" id="KW-0378">Hydrolase</keyword>
<proteinExistence type="predicted"/>
<dbReference type="RefSeq" id="WP_183256380.1">
    <property type="nucleotide sequence ID" value="NZ_JACHEP010000032.1"/>
</dbReference>
<organism evidence="3 4">
    <name type="scientific">Anoxybacteroides tepidamans</name>
    <dbReference type="NCBI Taxonomy" id="265948"/>
    <lineage>
        <taxon>Bacteria</taxon>
        <taxon>Bacillati</taxon>
        <taxon>Bacillota</taxon>
        <taxon>Bacilli</taxon>
        <taxon>Bacillales</taxon>
        <taxon>Anoxybacillaceae</taxon>
        <taxon>Anoxybacteroides</taxon>
    </lineage>
</organism>
<evidence type="ECO:0000313" key="4">
    <source>
        <dbReference type="Proteomes" id="UP000520011"/>
    </source>
</evidence>
<keyword evidence="1" id="KW-1133">Transmembrane helix</keyword>
<dbReference type="InterPro" id="IPR033879">
    <property type="entry name" value="UPP_Pase"/>
</dbReference>
<feature type="domain" description="Phosphatidic acid phosphatase type 2/haloperoxidase" evidence="2">
    <location>
        <begin position="57"/>
        <end position="165"/>
    </location>
</feature>
<comment type="caution">
    <text evidence="3">The sequence shown here is derived from an EMBL/GenBank/DDBJ whole genome shotgun (WGS) entry which is preliminary data.</text>
</comment>
<evidence type="ECO:0000259" key="2">
    <source>
        <dbReference type="SMART" id="SM00014"/>
    </source>
</evidence>
<keyword evidence="1" id="KW-0812">Transmembrane</keyword>
<feature type="transmembrane region" description="Helical" evidence="1">
    <location>
        <begin position="58"/>
        <end position="80"/>
    </location>
</feature>
<dbReference type="SMART" id="SM00014">
    <property type="entry name" value="acidPPc"/>
    <property type="match status" value="1"/>
</dbReference>
<feature type="transmembrane region" description="Helical" evidence="1">
    <location>
        <begin position="25"/>
        <end position="46"/>
    </location>
</feature>
<dbReference type="Gene3D" id="1.20.144.10">
    <property type="entry name" value="Phosphatidic acid phosphatase type 2/haloperoxidase"/>
    <property type="match status" value="1"/>
</dbReference>